<keyword evidence="2" id="KW-0805">Transcription regulation</keyword>
<dbReference type="InterPro" id="IPR014284">
    <property type="entry name" value="RNA_pol_sigma-70_dom"/>
</dbReference>
<evidence type="ECO:0000256" key="2">
    <source>
        <dbReference type="ARBA" id="ARBA00023015"/>
    </source>
</evidence>
<accession>A0ABT1SXY8</accession>
<dbReference type="SUPFAM" id="SSF88946">
    <property type="entry name" value="Sigma2 domain of RNA polymerase sigma factors"/>
    <property type="match status" value="1"/>
</dbReference>
<evidence type="ECO:0000256" key="1">
    <source>
        <dbReference type="ARBA" id="ARBA00010641"/>
    </source>
</evidence>
<evidence type="ECO:0000259" key="6">
    <source>
        <dbReference type="Pfam" id="PF08281"/>
    </source>
</evidence>
<sequence>MFVRSLNNESQLLRKIAEGDQHAFKIIYDYHRRAVYARAIFLLKSEVLAEEVLQEVMLKLWQSAGKLTDETNLGAYLTTLTRNRSFQILRRRVLEAKTEIELRKDWTESHNETEEGILLADTQKILADGIALLPPQQKMVYELCRVDGLKYEQAAQCMNLSVETVKSYMKLALRSLRSYMKSHTDLAVILIILKII</sequence>
<organism evidence="7 8">
    <name type="scientific">Mucilaginibacter aquariorum</name>
    <dbReference type="NCBI Taxonomy" id="2967225"/>
    <lineage>
        <taxon>Bacteria</taxon>
        <taxon>Pseudomonadati</taxon>
        <taxon>Bacteroidota</taxon>
        <taxon>Sphingobacteriia</taxon>
        <taxon>Sphingobacteriales</taxon>
        <taxon>Sphingobacteriaceae</taxon>
        <taxon>Mucilaginibacter</taxon>
    </lineage>
</organism>
<keyword evidence="3" id="KW-0731">Sigma factor</keyword>
<dbReference type="PANTHER" id="PTHR43133:SF46">
    <property type="entry name" value="RNA POLYMERASE SIGMA-70 FACTOR ECF SUBFAMILY"/>
    <property type="match status" value="1"/>
</dbReference>
<comment type="similarity">
    <text evidence="1">Belongs to the sigma-70 factor family. ECF subfamily.</text>
</comment>
<dbReference type="InterPro" id="IPR013325">
    <property type="entry name" value="RNA_pol_sigma_r2"/>
</dbReference>
<evidence type="ECO:0000256" key="3">
    <source>
        <dbReference type="ARBA" id="ARBA00023082"/>
    </source>
</evidence>
<dbReference type="NCBIfam" id="TIGR02937">
    <property type="entry name" value="sigma70-ECF"/>
    <property type="match status" value="1"/>
</dbReference>
<dbReference type="PANTHER" id="PTHR43133">
    <property type="entry name" value="RNA POLYMERASE ECF-TYPE SIGMA FACTO"/>
    <property type="match status" value="1"/>
</dbReference>
<dbReference type="RefSeq" id="WP_256537427.1">
    <property type="nucleotide sequence ID" value="NZ_JANHOH010000001.1"/>
</dbReference>
<dbReference type="Gene3D" id="1.10.1740.10">
    <property type="match status" value="1"/>
</dbReference>
<protein>
    <submittedName>
        <fullName evidence="7">Sigma-70 family RNA polymerase sigma factor</fullName>
    </submittedName>
</protein>
<reference evidence="7 8" key="1">
    <citation type="submission" date="2022-07" db="EMBL/GenBank/DDBJ databases">
        <title>Mucilaginibacter sp. JC4.</title>
        <authorList>
            <person name="Le V."/>
            <person name="Ko S.-R."/>
            <person name="Ahn C.-Y."/>
            <person name="Oh H.-M."/>
        </authorList>
    </citation>
    <scope>NUCLEOTIDE SEQUENCE [LARGE SCALE GENOMIC DNA]</scope>
    <source>
        <strain evidence="7 8">JC4</strain>
    </source>
</reference>
<dbReference type="InterPro" id="IPR013324">
    <property type="entry name" value="RNA_pol_sigma_r3/r4-like"/>
</dbReference>
<proteinExistence type="inferred from homology"/>
<feature type="domain" description="RNA polymerase sigma-70 region 2" evidence="5">
    <location>
        <begin position="27"/>
        <end position="92"/>
    </location>
</feature>
<dbReference type="Pfam" id="PF04542">
    <property type="entry name" value="Sigma70_r2"/>
    <property type="match status" value="1"/>
</dbReference>
<name>A0ABT1SXY8_9SPHI</name>
<dbReference type="Pfam" id="PF08281">
    <property type="entry name" value="Sigma70_r4_2"/>
    <property type="match status" value="1"/>
</dbReference>
<evidence type="ECO:0000259" key="5">
    <source>
        <dbReference type="Pfam" id="PF04542"/>
    </source>
</evidence>
<keyword evidence="4" id="KW-0804">Transcription</keyword>
<evidence type="ECO:0000256" key="4">
    <source>
        <dbReference type="ARBA" id="ARBA00023163"/>
    </source>
</evidence>
<feature type="domain" description="RNA polymerase sigma factor 70 region 4 type 2" evidence="6">
    <location>
        <begin position="127"/>
        <end position="176"/>
    </location>
</feature>
<gene>
    <name evidence="7" type="ORF">NPE20_04605</name>
</gene>
<comment type="caution">
    <text evidence="7">The sequence shown here is derived from an EMBL/GenBank/DDBJ whole genome shotgun (WGS) entry which is preliminary data.</text>
</comment>
<dbReference type="Gene3D" id="1.10.10.10">
    <property type="entry name" value="Winged helix-like DNA-binding domain superfamily/Winged helix DNA-binding domain"/>
    <property type="match status" value="1"/>
</dbReference>
<dbReference type="InterPro" id="IPR013249">
    <property type="entry name" value="RNA_pol_sigma70_r4_t2"/>
</dbReference>
<dbReference type="InterPro" id="IPR007627">
    <property type="entry name" value="RNA_pol_sigma70_r2"/>
</dbReference>
<dbReference type="InterPro" id="IPR039425">
    <property type="entry name" value="RNA_pol_sigma-70-like"/>
</dbReference>
<evidence type="ECO:0000313" key="8">
    <source>
        <dbReference type="Proteomes" id="UP001204376"/>
    </source>
</evidence>
<dbReference type="Proteomes" id="UP001204376">
    <property type="component" value="Unassembled WGS sequence"/>
</dbReference>
<dbReference type="EMBL" id="JANHOH010000001">
    <property type="protein sequence ID" value="MCQ6957220.1"/>
    <property type="molecule type" value="Genomic_DNA"/>
</dbReference>
<dbReference type="SUPFAM" id="SSF88659">
    <property type="entry name" value="Sigma3 and sigma4 domains of RNA polymerase sigma factors"/>
    <property type="match status" value="1"/>
</dbReference>
<dbReference type="InterPro" id="IPR036388">
    <property type="entry name" value="WH-like_DNA-bd_sf"/>
</dbReference>
<keyword evidence="8" id="KW-1185">Reference proteome</keyword>
<evidence type="ECO:0000313" key="7">
    <source>
        <dbReference type="EMBL" id="MCQ6957220.1"/>
    </source>
</evidence>